<dbReference type="InterPro" id="IPR000250">
    <property type="entry name" value="Peptidase_G1"/>
</dbReference>
<dbReference type="PANTHER" id="PTHR37536:SF1">
    <property type="entry name" value="ASPERGILLOPEPSIN, PUTAITVE (AFU_ORTHOLOGUE AFUA_7G01200)"/>
    <property type="match status" value="1"/>
</dbReference>
<dbReference type="PANTHER" id="PTHR37536">
    <property type="entry name" value="PUTATIVE (AFU_ORTHOLOGUE AFUA_3G02970)-RELATED"/>
    <property type="match status" value="1"/>
</dbReference>
<reference evidence="4 5" key="1">
    <citation type="submission" date="2018-02" db="EMBL/GenBank/DDBJ databases">
        <title>The genomes of Aspergillus section Nigri reveals drivers in fungal speciation.</title>
        <authorList>
            <consortium name="DOE Joint Genome Institute"/>
            <person name="Vesth T.C."/>
            <person name="Nybo J."/>
            <person name="Theobald S."/>
            <person name="Brandl J."/>
            <person name="Frisvad J.C."/>
            <person name="Nielsen K.F."/>
            <person name="Lyhne E.K."/>
            <person name="Kogle M.E."/>
            <person name="Kuo A."/>
            <person name="Riley R."/>
            <person name="Clum A."/>
            <person name="Nolan M."/>
            <person name="Lipzen A."/>
            <person name="Salamov A."/>
            <person name="Henrissat B."/>
            <person name="Wiebenga A."/>
            <person name="De vries R.P."/>
            <person name="Grigoriev I.V."/>
            <person name="Mortensen U.H."/>
            <person name="Andersen M.R."/>
            <person name="Baker S.E."/>
        </authorList>
    </citation>
    <scope>NUCLEOTIDE SEQUENCE [LARGE SCALE GENOMIC DNA]</scope>
    <source>
        <strain evidence="4 5">CBS 114.80</strain>
    </source>
</reference>
<dbReference type="GO" id="GO:0070007">
    <property type="term" value="F:glutamic-type endopeptidase activity"/>
    <property type="evidence" value="ECO:0007669"/>
    <property type="project" value="InterPro"/>
</dbReference>
<evidence type="ECO:0000256" key="2">
    <source>
        <dbReference type="SAM" id="MobiDB-lite"/>
    </source>
</evidence>
<name>A0A2V5IGZ4_9EURO</name>
<accession>A0A2V5IGZ4</accession>
<dbReference type="GO" id="GO:0006508">
    <property type="term" value="P:proteolysis"/>
    <property type="evidence" value="ECO:0007669"/>
    <property type="project" value="InterPro"/>
</dbReference>
<feature type="active site" description="Proton acceptor" evidence="1">
    <location>
        <position position="214"/>
    </location>
</feature>
<dbReference type="EMBL" id="KZ825466">
    <property type="protein sequence ID" value="PYI35985.1"/>
    <property type="molecule type" value="Genomic_DNA"/>
</dbReference>
<protein>
    <recommendedName>
        <fullName evidence="6">Aspergillopepsin</fullName>
    </recommendedName>
</protein>
<dbReference type="CDD" id="cd13426">
    <property type="entry name" value="Peptidase_G1"/>
    <property type="match status" value="1"/>
</dbReference>
<organism evidence="4 5">
    <name type="scientific">Aspergillus indologenus CBS 114.80</name>
    <dbReference type="NCBI Taxonomy" id="1450541"/>
    <lineage>
        <taxon>Eukaryota</taxon>
        <taxon>Fungi</taxon>
        <taxon>Dikarya</taxon>
        <taxon>Ascomycota</taxon>
        <taxon>Pezizomycotina</taxon>
        <taxon>Eurotiomycetes</taxon>
        <taxon>Eurotiomycetidae</taxon>
        <taxon>Eurotiales</taxon>
        <taxon>Aspergillaceae</taxon>
        <taxon>Aspergillus</taxon>
        <taxon>Aspergillus subgen. Circumdati</taxon>
    </lineage>
</organism>
<dbReference type="InterPro" id="IPR038656">
    <property type="entry name" value="Peptidase_G1_sf"/>
</dbReference>
<evidence type="ECO:0008006" key="6">
    <source>
        <dbReference type="Google" id="ProtNLM"/>
    </source>
</evidence>
<evidence type="ECO:0000313" key="5">
    <source>
        <dbReference type="Proteomes" id="UP000248817"/>
    </source>
</evidence>
<dbReference type="Proteomes" id="UP000248817">
    <property type="component" value="Unassembled WGS sequence"/>
</dbReference>
<keyword evidence="3" id="KW-0732">Signal</keyword>
<dbReference type="AlphaFoldDB" id="A0A2V5IGZ4"/>
<dbReference type="InterPro" id="IPR013320">
    <property type="entry name" value="ConA-like_dom_sf"/>
</dbReference>
<dbReference type="SUPFAM" id="SSF49899">
    <property type="entry name" value="Concanavalin A-like lectins/glucanases"/>
    <property type="match status" value="1"/>
</dbReference>
<keyword evidence="5" id="KW-1185">Reference proteome</keyword>
<dbReference type="Pfam" id="PF01828">
    <property type="entry name" value="Peptidase_A4"/>
    <property type="match status" value="1"/>
</dbReference>
<evidence type="ECO:0000256" key="3">
    <source>
        <dbReference type="SAM" id="SignalP"/>
    </source>
</evidence>
<evidence type="ECO:0000256" key="1">
    <source>
        <dbReference type="PIRSR" id="PIRSR600250-50"/>
    </source>
</evidence>
<dbReference type="PRINTS" id="PR00977">
    <property type="entry name" value="SCYTLDPTASE"/>
</dbReference>
<evidence type="ECO:0000313" key="4">
    <source>
        <dbReference type="EMBL" id="PYI35985.1"/>
    </source>
</evidence>
<proteinExistence type="predicted"/>
<sequence length="279" mass="29388">MKLLAPILATTCLASSVLAAPRSGLAERMQARFMARGSRPLQPHPSGSDPKSNHQEEVASSPDTSHVTYSSNWAGIVREEPPTSGPYTAVSATFQVPKPTAAANSRGTQAGSAWVGIDGDTYSAAILQTGVDFYVQNGKVSGDAWYEWYPDYAYDFDLTVSPGDTIVAKVQSLSPSQGVAIIENKSTGQKATQTVSAPEATATLAGQNADWIVEDFQAGDEQVALTDFGTVTFTGAQAQGGGQTVGVQEGTVIELKQNDQVLTEVDVQSDTKFSVTYIG</sequence>
<feature type="chain" id="PRO_5015858315" description="Aspergillopepsin" evidence="3">
    <location>
        <begin position="20"/>
        <end position="279"/>
    </location>
</feature>
<feature type="region of interest" description="Disordered" evidence="2">
    <location>
        <begin position="37"/>
        <end position="67"/>
    </location>
</feature>
<gene>
    <name evidence="4" type="ORF">BP00DRAFT_332808</name>
</gene>
<dbReference type="Gene3D" id="2.60.120.700">
    <property type="entry name" value="Peptidase G1"/>
    <property type="match status" value="1"/>
</dbReference>
<feature type="signal peptide" evidence="3">
    <location>
        <begin position="1"/>
        <end position="19"/>
    </location>
</feature>